<dbReference type="Gene3D" id="1.20.1250.20">
    <property type="entry name" value="MFS general substrate transporter like domains"/>
    <property type="match status" value="1"/>
</dbReference>
<evidence type="ECO:0000256" key="4">
    <source>
        <dbReference type="SAM" id="Phobius"/>
    </source>
</evidence>
<sequence length="403" mass="41778">MNTPVSSSLHRPLSQALVLLLAAATGVIVAGNYYAQPLLQILADAFQIGAEQAGWVVTVAQLSYAAGLLLIVPLGDRLERRRLIVGLFVLAAVGLAICASATHFTQLLVGTALSGLCAVAAQVILAHAAGLAAPEHRGRVVGTVMAGLLLGILLARTASGLLAGLGSWHTIYWVACVALLVLAVVLARLLPAHQPSARMSYPRLIGSVLVLLREEPVLRQRSLLGALSFAGFSVFWTPLAFLLSGPGYGYSIATIGLFGLIGAAGALAASSGGKLTDRGHGRAVAIGGLLMMLLSWVLLAFAPVSLAVLIVGVVLLDIAVQAVHINNQSVIYQLDESARSRITSAYMTCYFIGGASGSVASTMAWTRYGWNGVCMLGGVLALISLLVYFLPVRKQAGKPVGAA</sequence>
<feature type="transmembrane region" description="Helical" evidence="4">
    <location>
        <begin position="53"/>
        <end position="71"/>
    </location>
</feature>
<feature type="transmembrane region" description="Helical" evidence="4">
    <location>
        <begin position="83"/>
        <end position="102"/>
    </location>
</feature>
<keyword evidence="1 4" id="KW-0812">Transmembrane</keyword>
<keyword evidence="3 4" id="KW-0472">Membrane</keyword>
<dbReference type="InterPro" id="IPR020846">
    <property type="entry name" value="MFS_dom"/>
</dbReference>
<evidence type="ECO:0000313" key="7">
    <source>
        <dbReference type="Proteomes" id="UP000051863"/>
    </source>
</evidence>
<dbReference type="PANTHER" id="PTHR42910:SF1">
    <property type="entry name" value="MAJOR FACILITATOR SUPERFAMILY (MFS) PROFILE DOMAIN-CONTAINING PROTEIN"/>
    <property type="match status" value="1"/>
</dbReference>
<feature type="domain" description="Major facilitator superfamily (MFS) profile" evidence="5">
    <location>
        <begin position="11"/>
        <end position="396"/>
    </location>
</feature>
<evidence type="ECO:0000256" key="1">
    <source>
        <dbReference type="ARBA" id="ARBA00022692"/>
    </source>
</evidence>
<feature type="transmembrane region" description="Helical" evidence="4">
    <location>
        <begin position="171"/>
        <end position="190"/>
    </location>
</feature>
<protein>
    <submittedName>
        <fullName evidence="6">Transporter</fullName>
    </submittedName>
</protein>
<evidence type="ECO:0000259" key="5">
    <source>
        <dbReference type="PROSITE" id="PS50850"/>
    </source>
</evidence>
<dbReference type="Pfam" id="PF07690">
    <property type="entry name" value="MFS_1"/>
    <property type="match status" value="1"/>
</dbReference>
<comment type="caution">
    <text evidence="6">The sequence shown here is derived from an EMBL/GenBank/DDBJ whole genome shotgun (WGS) entry which is preliminary data.</text>
</comment>
<dbReference type="PANTHER" id="PTHR42910">
    <property type="entry name" value="TRANSPORTER SCO4007-RELATED"/>
    <property type="match status" value="1"/>
</dbReference>
<dbReference type="InterPro" id="IPR011701">
    <property type="entry name" value="MFS"/>
</dbReference>
<reference evidence="6 7" key="1">
    <citation type="submission" date="2015-05" db="EMBL/GenBank/DDBJ databases">
        <title>Genome sequencing and analysis of members of genus Stenotrophomonas.</title>
        <authorList>
            <person name="Patil P.P."/>
            <person name="Midha S."/>
            <person name="Patil P.B."/>
        </authorList>
    </citation>
    <scope>NUCLEOTIDE SEQUENCE [LARGE SCALE GENOMIC DNA]</scope>
    <source>
        <strain evidence="6 7">DSM 18941</strain>
    </source>
</reference>
<keyword evidence="2 4" id="KW-1133">Transmembrane helix</keyword>
<feature type="transmembrane region" description="Helical" evidence="4">
    <location>
        <begin position="223"/>
        <end position="242"/>
    </location>
</feature>
<dbReference type="InterPro" id="IPR036259">
    <property type="entry name" value="MFS_trans_sf"/>
</dbReference>
<evidence type="ECO:0000256" key="2">
    <source>
        <dbReference type="ARBA" id="ARBA00022989"/>
    </source>
</evidence>
<feature type="transmembrane region" description="Helical" evidence="4">
    <location>
        <begin position="12"/>
        <end position="33"/>
    </location>
</feature>
<dbReference type="OrthoDB" id="9815356at2"/>
<feature type="transmembrane region" description="Helical" evidence="4">
    <location>
        <begin position="140"/>
        <end position="165"/>
    </location>
</feature>
<dbReference type="EMBL" id="LDJJ01000005">
    <property type="protein sequence ID" value="KRG72319.1"/>
    <property type="molecule type" value="Genomic_DNA"/>
</dbReference>
<dbReference type="GO" id="GO:0022857">
    <property type="term" value="F:transmembrane transporter activity"/>
    <property type="evidence" value="ECO:0007669"/>
    <property type="project" value="InterPro"/>
</dbReference>
<feature type="transmembrane region" description="Helical" evidence="4">
    <location>
        <begin position="345"/>
        <end position="364"/>
    </location>
</feature>
<dbReference type="PROSITE" id="PS50850">
    <property type="entry name" value="MFS"/>
    <property type="match status" value="1"/>
</dbReference>
<dbReference type="AlphaFoldDB" id="A0A0R0CR65"/>
<feature type="transmembrane region" description="Helical" evidence="4">
    <location>
        <begin position="370"/>
        <end position="390"/>
    </location>
</feature>
<dbReference type="CDD" id="cd17324">
    <property type="entry name" value="MFS_NepI_like"/>
    <property type="match status" value="1"/>
</dbReference>
<evidence type="ECO:0000313" key="6">
    <source>
        <dbReference type="EMBL" id="KRG72319.1"/>
    </source>
</evidence>
<evidence type="ECO:0000256" key="3">
    <source>
        <dbReference type="ARBA" id="ARBA00023136"/>
    </source>
</evidence>
<proteinExistence type="predicted"/>
<gene>
    <name evidence="6" type="ORF">ABB27_01235</name>
</gene>
<feature type="transmembrane region" description="Helical" evidence="4">
    <location>
        <begin position="108"/>
        <end position="133"/>
    </location>
</feature>
<dbReference type="PATRIC" id="fig|405446.3.peg.2488"/>
<dbReference type="Proteomes" id="UP000051863">
    <property type="component" value="Unassembled WGS sequence"/>
</dbReference>
<accession>A0A0R0CR65</accession>
<organism evidence="6 7">
    <name type="scientific">Stenotrophomonas terrae</name>
    <dbReference type="NCBI Taxonomy" id="405446"/>
    <lineage>
        <taxon>Bacteria</taxon>
        <taxon>Pseudomonadati</taxon>
        <taxon>Pseudomonadota</taxon>
        <taxon>Gammaproteobacteria</taxon>
        <taxon>Lysobacterales</taxon>
        <taxon>Lysobacteraceae</taxon>
        <taxon>Stenotrophomonas</taxon>
    </lineage>
</organism>
<keyword evidence="7" id="KW-1185">Reference proteome</keyword>
<feature type="transmembrane region" description="Helical" evidence="4">
    <location>
        <begin position="248"/>
        <end position="269"/>
    </location>
</feature>
<dbReference type="SUPFAM" id="SSF103473">
    <property type="entry name" value="MFS general substrate transporter"/>
    <property type="match status" value="1"/>
</dbReference>
<name>A0A0R0CR65_9GAMM</name>